<dbReference type="RefSeq" id="WP_316018824.1">
    <property type="nucleotide sequence ID" value="NZ_JAWDID010000018.1"/>
</dbReference>
<accession>A0ABU3S873</accession>
<gene>
    <name evidence="1" type="ORF">RKE40_13875</name>
</gene>
<comment type="caution">
    <text evidence="1">The sequence shown here is derived from an EMBL/GenBank/DDBJ whole genome shotgun (WGS) entry which is preliminary data.</text>
</comment>
<evidence type="ECO:0000313" key="2">
    <source>
        <dbReference type="Proteomes" id="UP001254257"/>
    </source>
</evidence>
<evidence type="ECO:0000313" key="1">
    <source>
        <dbReference type="EMBL" id="MDU0340985.1"/>
    </source>
</evidence>
<proteinExistence type="predicted"/>
<keyword evidence="2" id="KW-1185">Reference proteome</keyword>
<organism evidence="1 2">
    <name type="scientific">Bosea rubneri</name>
    <dbReference type="NCBI Taxonomy" id="3075434"/>
    <lineage>
        <taxon>Bacteria</taxon>
        <taxon>Pseudomonadati</taxon>
        <taxon>Pseudomonadota</taxon>
        <taxon>Alphaproteobacteria</taxon>
        <taxon>Hyphomicrobiales</taxon>
        <taxon>Boseaceae</taxon>
        <taxon>Bosea</taxon>
    </lineage>
</organism>
<dbReference type="Proteomes" id="UP001254257">
    <property type="component" value="Unassembled WGS sequence"/>
</dbReference>
<name>A0ABU3S873_9HYPH</name>
<dbReference type="EMBL" id="JAWDID010000018">
    <property type="protein sequence ID" value="MDU0340985.1"/>
    <property type="molecule type" value="Genomic_DNA"/>
</dbReference>
<protein>
    <submittedName>
        <fullName evidence="1">Uncharacterized protein</fullName>
    </submittedName>
</protein>
<sequence length="496" mass="53499">MALPDLMDLVMHDPRRLTCLRAVAGEPGEAMPGIENLWRKPVFALTQAGQPTKDARLSLEDLIDRNRGIALIDGGSGPQPIDIPFTSIVVLTAEALPGAQELGRFLADRIEQRFRDVIDPDIGVTIHVEQSMHAAAPVAVYFGHGVHAPPQGGLLPHGEVIIKQNADIAIGQPIIGANTAGGLYPGQSRFAFSRSEMLTPAVHPDLPAGTIFFLGRYPVDSSAREAGGLPLLTALPQTPEARAQAIQVETLATPMQGGIDARFEILGIRPQTGRVSLGMVDVILDRRPCRLHQQPPRGPHLAVLGLAIPENFGGRRMARYWVERSHGGRLMSSAMLAPRDSIVVQGRDARRYDRRELRYSRAGGEFRAESIGFDNRRRSVLMLEEGELGYIALPREQTAIAFGPDQSSRGYGSFDWLGEAVRVQFGSGVVERLDNLYDHNPVGFIAAVPGGVAVQSAGDIWILGDRKAQPAGTCTIPANGPFVLGPLVVELRGATP</sequence>
<reference evidence="1 2" key="1">
    <citation type="submission" date="2023-09" db="EMBL/GenBank/DDBJ databases">
        <title>Whole genome shotgun sequencing (WGS) of Bosea sp. ZW T0_25, isolated from stored onions (Allium cepa).</title>
        <authorList>
            <person name="Stoll D.A."/>
            <person name="Huch M."/>
        </authorList>
    </citation>
    <scope>NUCLEOTIDE SEQUENCE [LARGE SCALE GENOMIC DNA]</scope>
    <source>
        <strain evidence="1 2">ZW T0_25</strain>
    </source>
</reference>